<protein>
    <submittedName>
        <fullName evidence="1">Uncharacterized protein</fullName>
    </submittedName>
</protein>
<accession>A0AAV1IEX7</accession>
<dbReference type="EMBL" id="CAUYUE010000013">
    <property type="protein sequence ID" value="CAK0785909.1"/>
    <property type="molecule type" value="Genomic_DNA"/>
</dbReference>
<sequence>MWTIRGGPAAYQTLLRERILRRQCDIPRLDFHRAALAYLRGVLQQSFRRTGLECARYCHSLVQTAMASEASEAS</sequence>
<dbReference type="AlphaFoldDB" id="A0AAV1IEX7"/>
<name>A0AAV1IEX7_9CHLO</name>
<proteinExistence type="predicted"/>
<comment type="caution">
    <text evidence="1">The sequence shown here is derived from an EMBL/GenBank/DDBJ whole genome shotgun (WGS) entry which is preliminary data.</text>
</comment>
<dbReference type="Proteomes" id="UP001314263">
    <property type="component" value="Unassembled WGS sequence"/>
</dbReference>
<organism evidence="1 2">
    <name type="scientific">Coccomyxa viridis</name>
    <dbReference type="NCBI Taxonomy" id="1274662"/>
    <lineage>
        <taxon>Eukaryota</taxon>
        <taxon>Viridiplantae</taxon>
        <taxon>Chlorophyta</taxon>
        <taxon>core chlorophytes</taxon>
        <taxon>Trebouxiophyceae</taxon>
        <taxon>Trebouxiophyceae incertae sedis</taxon>
        <taxon>Coccomyxaceae</taxon>
        <taxon>Coccomyxa</taxon>
    </lineage>
</organism>
<keyword evidence="2" id="KW-1185">Reference proteome</keyword>
<gene>
    <name evidence="1" type="ORF">CVIRNUC_009122</name>
</gene>
<evidence type="ECO:0000313" key="1">
    <source>
        <dbReference type="EMBL" id="CAK0785909.1"/>
    </source>
</evidence>
<evidence type="ECO:0000313" key="2">
    <source>
        <dbReference type="Proteomes" id="UP001314263"/>
    </source>
</evidence>
<reference evidence="1 2" key="1">
    <citation type="submission" date="2023-10" db="EMBL/GenBank/DDBJ databases">
        <authorList>
            <person name="Maclean D."/>
            <person name="Macfadyen A."/>
        </authorList>
    </citation>
    <scope>NUCLEOTIDE SEQUENCE [LARGE SCALE GENOMIC DNA]</scope>
</reference>